<gene>
    <name evidence="5" type="ORF">M407DRAFT_21622</name>
</gene>
<dbReference type="OrthoDB" id="621413at2759"/>
<dbReference type="Pfam" id="PF13424">
    <property type="entry name" value="TPR_12"/>
    <property type="match status" value="3"/>
</dbReference>
<dbReference type="EMBL" id="KN822985">
    <property type="protein sequence ID" value="KIO29226.1"/>
    <property type="molecule type" value="Genomic_DNA"/>
</dbReference>
<evidence type="ECO:0000256" key="2">
    <source>
        <dbReference type="SAM" id="Coils"/>
    </source>
</evidence>
<feature type="repeat" description="TPR" evidence="1">
    <location>
        <begin position="721"/>
        <end position="754"/>
    </location>
</feature>
<dbReference type="PANTHER" id="PTHR10098:SF108">
    <property type="entry name" value="TETRATRICOPEPTIDE REPEAT PROTEIN 28"/>
    <property type="match status" value="1"/>
</dbReference>
<evidence type="ECO:0000256" key="1">
    <source>
        <dbReference type="PROSITE-ProRule" id="PRU00339"/>
    </source>
</evidence>
<organism evidence="5 6">
    <name type="scientific">Tulasnella calospora MUT 4182</name>
    <dbReference type="NCBI Taxonomy" id="1051891"/>
    <lineage>
        <taxon>Eukaryota</taxon>
        <taxon>Fungi</taxon>
        <taxon>Dikarya</taxon>
        <taxon>Basidiomycota</taxon>
        <taxon>Agaricomycotina</taxon>
        <taxon>Agaricomycetes</taxon>
        <taxon>Cantharellales</taxon>
        <taxon>Tulasnellaceae</taxon>
        <taxon>Tulasnella</taxon>
    </lineage>
</organism>
<dbReference type="InterPro" id="IPR008271">
    <property type="entry name" value="Ser/Thr_kinase_AS"/>
</dbReference>
<dbReference type="PANTHER" id="PTHR10098">
    <property type="entry name" value="RAPSYN-RELATED"/>
    <property type="match status" value="1"/>
</dbReference>
<dbReference type="HOGENOM" id="CLU_000288_7_37_1"/>
<feature type="domain" description="Protein kinase" evidence="4">
    <location>
        <begin position="70"/>
        <end position="379"/>
    </location>
</feature>
<dbReference type="Gene3D" id="1.10.510.10">
    <property type="entry name" value="Transferase(Phosphotransferase) domain 1"/>
    <property type="match status" value="1"/>
</dbReference>
<dbReference type="GO" id="GO:0004672">
    <property type="term" value="F:protein kinase activity"/>
    <property type="evidence" value="ECO:0007669"/>
    <property type="project" value="InterPro"/>
</dbReference>
<dbReference type="InterPro" id="IPR019734">
    <property type="entry name" value="TPR_rpt"/>
</dbReference>
<evidence type="ECO:0000313" key="6">
    <source>
        <dbReference type="Proteomes" id="UP000054248"/>
    </source>
</evidence>
<dbReference type="Proteomes" id="UP000054248">
    <property type="component" value="Unassembled WGS sequence"/>
</dbReference>
<reference evidence="6" key="2">
    <citation type="submission" date="2015-01" db="EMBL/GenBank/DDBJ databases">
        <title>Evolutionary Origins and Diversification of the Mycorrhizal Mutualists.</title>
        <authorList>
            <consortium name="DOE Joint Genome Institute"/>
            <consortium name="Mycorrhizal Genomics Consortium"/>
            <person name="Kohler A."/>
            <person name="Kuo A."/>
            <person name="Nagy L.G."/>
            <person name="Floudas D."/>
            <person name="Copeland A."/>
            <person name="Barry K.W."/>
            <person name="Cichocki N."/>
            <person name="Veneault-Fourrey C."/>
            <person name="LaButti K."/>
            <person name="Lindquist E.A."/>
            <person name="Lipzen A."/>
            <person name="Lundell T."/>
            <person name="Morin E."/>
            <person name="Murat C."/>
            <person name="Riley R."/>
            <person name="Ohm R."/>
            <person name="Sun H."/>
            <person name="Tunlid A."/>
            <person name="Henrissat B."/>
            <person name="Grigoriev I.V."/>
            <person name="Hibbett D.S."/>
            <person name="Martin F."/>
        </authorList>
    </citation>
    <scope>NUCLEOTIDE SEQUENCE [LARGE SCALE GENOMIC DNA]</scope>
    <source>
        <strain evidence="6">MUT 4182</strain>
    </source>
</reference>
<feature type="compositionally biased region" description="Basic and acidic residues" evidence="3">
    <location>
        <begin position="25"/>
        <end position="37"/>
    </location>
</feature>
<dbReference type="Pfam" id="PF07714">
    <property type="entry name" value="PK_Tyr_Ser-Thr"/>
    <property type="match status" value="2"/>
</dbReference>
<dbReference type="PROSITE" id="PS50005">
    <property type="entry name" value="TPR"/>
    <property type="match status" value="3"/>
</dbReference>
<dbReference type="InterPro" id="IPR000719">
    <property type="entry name" value="Prot_kinase_dom"/>
</dbReference>
<dbReference type="GO" id="GO:0005524">
    <property type="term" value="F:ATP binding"/>
    <property type="evidence" value="ECO:0007669"/>
    <property type="project" value="InterPro"/>
</dbReference>
<name>A0A0C3QMS3_9AGAM</name>
<keyword evidence="1" id="KW-0802">TPR repeat</keyword>
<feature type="region of interest" description="Disordered" evidence="3">
    <location>
        <begin position="1"/>
        <end position="43"/>
    </location>
</feature>
<evidence type="ECO:0000259" key="4">
    <source>
        <dbReference type="PROSITE" id="PS50011"/>
    </source>
</evidence>
<feature type="repeat" description="TPR" evidence="1">
    <location>
        <begin position="761"/>
        <end position="794"/>
    </location>
</feature>
<feature type="compositionally biased region" description="Polar residues" evidence="3">
    <location>
        <begin position="1"/>
        <end position="24"/>
    </location>
</feature>
<dbReference type="SMART" id="SM00028">
    <property type="entry name" value="TPR"/>
    <property type="match status" value="11"/>
</dbReference>
<proteinExistence type="predicted"/>
<reference evidence="5 6" key="1">
    <citation type="submission" date="2014-04" db="EMBL/GenBank/DDBJ databases">
        <authorList>
            <consortium name="DOE Joint Genome Institute"/>
            <person name="Kuo A."/>
            <person name="Girlanda M."/>
            <person name="Perotto S."/>
            <person name="Kohler A."/>
            <person name="Nagy L.G."/>
            <person name="Floudas D."/>
            <person name="Copeland A."/>
            <person name="Barry K.W."/>
            <person name="Cichocki N."/>
            <person name="Veneault-Fourrey C."/>
            <person name="LaButti K."/>
            <person name="Lindquist E.A."/>
            <person name="Lipzen A."/>
            <person name="Lundell T."/>
            <person name="Morin E."/>
            <person name="Murat C."/>
            <person name="Sun H."/>
            <person name="Tunlid A."/>
            <person name="Henrissat B."/>
            <person name="Grigoriev I.V."/>
            <person name="Hibbett D.S."/>
            <person name="Martin F."/>
            <person name="Nordberg H.P."/>
            <person name="Cantor M.N."/>
            <person name="Hua S.X."/>
        </authorList>
    </citation>
    <scope>NUCLEOTIDE SEQUENCE [LARGE SCALE GENOMIC DNA]</scope>
    <source>
        <strain evidence="5 6">MUT 4182</strain>
    </source>
</reference>
<sequence length="864" mass="95155">MSQSHFKSSEASVNGGNSGRPNNTELKEESDSNKSDPKNGSQESYRIKKLASELLDALCGKRIQSTKIKFTDGALRERGGSGDVAVATLVDDSNDSSQLERQVAVKKIRLSPGMTLEGFLKAFVHELRVLDKLSHPHIAKIIGFVEDIQSGIAWMIFPWEAKGNIREFLSSGAWEIPERVSLIQDVAAGLEYLHSRHPPICHGDLKSLNILVNDSYRACITDFGSARVMRAVHGDQKGRPNRQPTPWTINRADLRGHHDQSGRINLSLSGGQLTLSGPHWSLRWAAPEVLGGQDPDLASDVWAFGWVCWEIITDNFPFSDTRDKNQIIVKVVRGQLPSTDVDDQLSQILSLRNVMLRCWEPEPNERPSAIECQRLLGWIPFSIPAMKSDDEPEIRSAALLMQIGEMYRVQDQNDAALNAFQKGLTIARSTGDKAAMRGILLQLGHLWRVESRYIQADESYAEAMEIYKGAGDGLGQANALIGRGNIHSTWSKDDEAEGFFVNALELYTPASAGGDHGRGNALVGLGRIHHTRSKYAEAERCYIQALAVNINIGSILGQVNAPFGVERIQMIRSDYAEAEKSFTQALELSTSIGNRFNQGGASLGLGDAYRARSKYAKAEESFARALEIFEIAGNRLGQATALLGLGNVYHGRANNSEAEKLCSQARKIYKSVGYGMGRGNALCGLGSIRRAQSEHAKAEKCYVKALEVYTGLEHSAGYSRAEALLGLGDTDRERSKYAEAEKSYVEALEIFTRDGNNLGRANALRGLGHIHRASSKYEQAEELYNQALEISTSLEDEFGQADSSLGLGELRICQARHTEAKALIEHAAEISERLEYQLGKDQSEKLLLNVLEVETQPLSYSLRI</sequence>
<accession>A0A0C3QMS3</accession>
<dbReference type="SUPFAM" id="SSF56112">
    <property type="entry name" value="Protein kinase-like (PK-like)"/>
    <property type="match status" value="1"/>
</dbReference>
<protein>
    <recommendedName>
        <fullName evidence="4">Protein kinase domain-containing protein</fullName>
    </recommendedName>
</protein>
<dbReference type="STRING" id="1051891.A0A0C3QMS3"/>
<feature type="coiled-coil region" evidence="2">
    <location>
        <begin position="770"/>
        <end position="797"/>
    </location>
</feature>
<dbReference type="SUPFAM" id="SSF48452">
    <property type="entry name" value="TPR-like"/>
    <property type="match status" value="3"/>
</dbReference>
<dbReference type="InterPro" id="IPR011990">
    <property type="entry name" value="TPR-like_helical_dom_sf"/>
</dbReference>
<feature type="repeat" description="TPR" evidence="1">
    <location>
        <begin position="397"/>
        <end position="430"/>
    </location>
</feature>
<dbReference type="SMART" id="SM00220">
    <property type="entry name" value="S_TKc"/>
    <property type="match status" value="1"/>
</dbReference>
<dbReference type="InterPro" id="IPR011009">
    <property type="entry name" value="Kinase-like_dom_sf"/>
</dbReference>
<dbReference type="Pfam" id="PF13176">
    <property type="entry name" value="TPR_7"/>
    <property type="match status" value="1"/>
</dbReference>
<dbReference type="Gene3D" id="1.25.40.10">
    <property type="entry name" value="Tetratricopeptide repeat domain"/>
    <property type="match status" value="4"/>
</dbReference>
<dbReference type="PROSITE" id="PS00108">
    <property type="entry name" value="PROTEIN_KINASE_ST"/>
    <property type="match status" value="1"/>
</dbReference>
<keyword evidence="2" id="KW-0175">Coiled coil</keyword>
<keyword evidence="6" id="KW-1185">Reference proteome</keyword>
<evidence type="ECO:0000313" key="5">
    <source>
        <dbReference type="EMBL" id="KIO29226.1"/>
    </source>
</evidence>
<evidence type="ECO:0000256" key="3">
    <source>
        <dbReference type="SAM" id="MobiDB-lite"/>
    </source>
</evidence>
<dbReference type="AlphaFoldDB" id="A0A0C3QMS3"/>
<dbReference type="PROSITE" id="PS50011">
    <property type="entry name" value="PROTEIN_KINASE_DOM"/>
    <property type="match status" value="1"/>
</dbReference>
<dbReference type="InterPro" id="IPR001245">
    <property type="entry name" value="Ser-Thr/Tyr_kinase_cat_dom"/>
</dbReference>